<gene>
    <name evidence="2" type="ORF">TWF694_006931</name>
</gene>
<dbReference type="Proteomes" id="UP001365542">
    <property type="component" value="Unassembled WGS sequence"/>
</dbReference>
<organism evidence="2 3">
    <name type="scientific">Orbilia ellipsospora</name>
    <dbReference type="NCBI Taxonomy" id="2528407"/>
    <lineage>
        <taxon>Eukaryota</taxon>
        <taxon>Fungi</taxon>
        <taxon>Dikarya</taxon>
        <taxon>Ascomycota</taxon>
        <taxon>Pezizomycotina</taxon>
        <taxon>Orbiliomycetes</taxon>
        <taxon>Orbiliales</taxon>
        <taxon>Orbiliaceae</taxon>
        <taxon>Orbilia</taxon>
    </lineage>
</organism>
<comment type="caution">
    <text evidence="2">The sequence shown here is derived from an EMBL/GenBank/DDBJ whole genome shotgun (WGS) entry which is preliminary data.</text>
</comment>
<keyword evidence="3" id="KW-1185">Reference proteome</keyword>
<name>A0AAV9XMJ3_9PEZI</name>
<dbReference type="InterPro" id="IPR011990">
    <property type="entry name" value="TPR-like_helical_dom_sf"/>
</dbReference>
<dbReference type="EMBL" id="JAVHJO010000002">
    <property type="protein sequence ID" value="KAK6543000.1"/>
    <property type="molecule type" value="Genomic_DNA"/>
</dbReference>
<dbReference type="AlphaFoldDB" id="A0AAV9XMJ3"/>
<evidence type="ECO:0000256" key="1">
    <source>
        <dbReference type="ARBA" id="ARBA00022737"/>
    </source>
</evidence>
<dbReference type="Gene3D" id="1.25.40.10">
    <property type="entry name" value="Tetratricopeptide repeat domain"/>
    <property type="match status" value="2"/>
</dbReference>
<dbReference type="PANTHER" id="PTHR47447:SF23">
    <property type="entry name" value="PENTACOTRIPEPTIDE-REPEAT REGION OF PRORP DOMAIN-CONTAINING PROTEIN"/>
    <property type="match status" value="1"/>
</dbReference>
<evidence type="ECO:0000313" key="2">
    <source>
        <dbReference type="EMBL" id="KAK6543000.1"/>
    </source>
</evidence>
<accession>A0AAV9XMJ3</accession>
<keyword evidence="1" id="KW-0677">Repeat</keyword>
<evidence type="ECO:0000313" key="3">
    <source>
        <dbReference type="Proteomes" id="UP001365542"/>
    </source>
</evidence>
<sequence length="811" mass="93172">MSVAPRLLRRASHRLLSKTAAGRDTICIQCRLHHAARQSIHTYRRRPTPTTTFTALPTTGVQFLQRRTFLDLFKEELRQSMEKPIENVPQNRAIGVMSALVLFVDEKVGFAPTSSELIKAFELLSQDPGVENILKDEGNCYGLLRLLEALSQRGDISILKDNDIINVLQGLEAAENDMAVSLAGTVLNYIRRTRGSNTELLRAGFEAVVATLANTKDYVKAMGFLKVGAEAYGGEVIRPKPWWQLLKSIIDKDDEEALLQLTESADARDARNLGDEGILTGTLRFYMDRDDTVSAKKWWDQLKGSATRETFRMVFGYAVGHTDDALAQTWMEELFEKIEIEEPESAAQEAGEGLTVREDFELMKLKWKMNHGESIHTLTGLISEITPEPKIEMINELVDFAIWKKDANTAQMLLMLAQRWRLQPNRRNQVLRIRTHMLSDDPMGAVNEWENLKYYEDSNDSDEETLELLALMASNKKTKEEVVQNVYNEVVRRRISLDVDTLRVLSNWQIFNKPFEDVVRTISREIYNYSFSDRLKVIQFLGEIMGLEQLSIGEMWKIYQAMRDLFPELPLAARRDIMELFFTRDAPDVANLVFTQMRHSKSARPDAATYTAAFRHCARLQDAHSLWSIHLQFKVDPDVKPDTELYNSLMWAYNSVNKPLNALEVFKMITNTREGPDSDTLSLVMISCGLSKSNMMVRSPKIWNNFLKLGIKPTMHNYGMRLAGWCLADNYDMAFKMLREMEAKEGVRPDREVFMALYAEFQPSMREQLEKWAEKNIPEVWTDIINDPMQPLKQYENQEDTWIKGAPKTLL</sequence>
<proteinExistence type="predicted"/>
<dbReference type="PANTHER" id="PTHR47447">
    <property type="entry name" value="OS03G0856100 PROTEIN"/>
    <property type="match status" value="1"/>
</dbReference>
<protein>
    <submittedName>
        <fullName evidence="2">Uncharacterized protein</fullName>
    </submittedName>
</protein>
<reference evidence="2 3" key="1">
    <citation type="submission" date="2019-10" db="EMBL/GenBank/DDBJ databases">
        <authorList>
            <person name="Palmer J.M."/>
        </authorList>
    </citation>
    <scope>NUCLEOTIDE SEQUENCE [LARGE SCALE GENOMIC DNA]</scope>
    <source>
        <strain evidence="2 3">TWF694</strain>
    </source>
</reference>